<evidence type="ECO:0000313" key="2">
    <source>
        <dbReference type="Proteomes" id="UP000396835"/>
    </source>
</evidence>
<gene>
    <name evidence="1" type="ORF">NCTC7812_00997</name>
</gene>
<name>A0A449I1W9_9BACE</name>
<protein>
    <submittedName>
        <fullName evidence="1">Uncharacterized protein</fullName>
    </submittedName>
</protein>
<evidence type="ECO:0000313" key="1">
    <source>
        <dbReference type="EMBL" id="VFB13473.1"/>
    </source>
</evidence>
<dbReference type="AlphaFoldDB" id="A0A449I1W9"/>
<proteinExistence type="predicted"/>
<dbReference type="EMBL" id="CAACYH010000004">
    <property type="protein sequence ID" value="VFB13473.1"/>
    <property type="molecule type" value="Genomic_DNA"/>
</dbReference>
<accession>A0A449I1W9</accession>
<reference evidence="1 2" key="1">
    <citation type="submission" date="2019-02" db="EMBL/GenBank/DDBJ databases">
        <authorList>
            <consortium name="Pathogen Informatics"/>
        </authorList>
    </citation>
    <scope>NUCLEOTIDE SEQUENCE [LARGE SCALE GENOMIC DNA]</scope>
    <source>
        <strain evidence="1 2">3012STDY7078512</strain>
    </source>
</reference>
<sequence>MIFFVSFLVALAVGLLVYTIFTDGPDIVRGTKSIKTLSIFSNK</sequence>
<dbReference type="Proteomes" id="UP000396835">
    <property type="component" value="Unassembled WGS sequence"/>
</dbReference>
<organism evidence="1 2">
    <name type="scientific">Prevotella heparinolytica</name>
    <dbReference type="NCBI Taxonomy" id="28113"/>
    <lineage>
        <taxon>Bacteria</taxon>
        <taxon>Pseudomonadati</taxon>
        <taxon>Bacteroidota</taxon>
        <taxon>Bacteroidia</taxon>
        <taxon>Bacteroidales</taxon>
        <taxon>Bacteroidaceae</taxon>
        <taxon>Bacteroides</taxon>
    </lineage>
</organism>